<evidence type="ECO:0000313" key="1">
    <source>
        <dbReference type="EMBL" id="KAH3686822.1"/>
    </source>
</evidence>
<reference evidence="1" key="2">
    <citation type="submission" date="2021-01" db="EMBL/GenBank/DDBJ databases">
        <authorList>
            <person name="Schikora-Tamarit M.A."/>
        </authorList>
    </citation>
    <scope>NUCLEOTIDE SEQUENCE</scope>
    <source>
        <strain evidence="1">CBS2887</strain>
    </source>
</reference>
<proteinExistence type="predicted"/>
<gene>
    <name evidence="1" type="ORF">WICPIJ_002189</name>
</gene>
<keyword evidence="2" id="KW-1185">Reference proteome</keyword>
<name>A0A9P8Q9F3_WICPI</name>
<organism evidence="1 2">
    <name type="scientific">Wickerhamomyces pijperi</name>
    <name type="common">Yeast</name>
    <name type="synonym">Pichia pijperi</name>
    <dbReference type="NCBI Taxonomy" id="599730"/>
    <lineage>
        <taxon>Eukaryota</taxon>
        <taxon>Fungi</taxon>
        <taxon>Dikarya</taxon>
        <taxon>Ascomycota</taxon>
        <taxon>Saccharomycotina</taxon>
        <taxon>Saccharomycetes</taxon>
        <taxon>Phaffomycetales</taxon>
        <taxon>Wickerhamomycetaceae</taxon>
        <taxon>Wickerhamomyces</taxon>
    </lineage>
</organism>
<dbReference type="EMBL" id="JAEUBG010001188">
    <property type="protein sequence ID" value="KAH3686822.1"/>
    <property type="molecule type" value="Genomic_DNA"/>
</dbReference>
<comment type="caution">
    <text evidence="1">The sequence shown here is derived from an EMBL/GenBank/DDBJ whole genome shotgun (WGS) entry which is preliminary data.</text>
</comment>
<sequence length="91" mass="9899">MTKVLESPTLAKFEAIFKPSTTLTPDLSNGLVKEAWLAKGLTPKDNTAPNPLERRLGELRELLWVILPWELTTVDDNTSDSGPVTANPLGG</sequence>
<dbReference type="AlphaFoldDB" id="A0A9P8Q9F3"/>
<reference evidence="1" key="1">
    <citation type="journal article" date="2021" name="Open Biol.">
        <title>Shared evolutionary footprints suggest mitochondrial oxidative damage underlies multiple complex I losses in fungi.</title>
        <authorList>
            <person name="Schikora-Tamarit M.A."/>
            <person name="Marcet-Houben M."/>
            <person name="Nosek J."/>
            <person name="Gabaldon T."/>
        </authorList>
    </citation>
    <scope>NUCLEOTIDE SEQUENCE</scope>
    <source>
        <strain evidence="1">CBS2887</strain>
    </source>
</reference>
<evidence type="ECO:0000313" key="2">
    <source>
        <dbReference type="Proteomes" id="UP000774326"/>
    </source>
</evidence>
<accession>A0A9P8Q9F3</accession>
<protein>
    <submittedName>
        <fullName evidence="1">Uncharacterized protein</fullName>
    </submittedName>
</protein>
<dbReference type="Proteomes" id="UP000774326">
    <property type="component" value="Unassembled WGS sequence"/>
</dbReference>